<dbReference type="GO" id="GO:0007189">
    <property type="term" value="P:adenylate cyclase-activating G protein-coupled receptor signaling pathway"/>
    <property type="evidence" value="ECO:0007669"/>
    <property type="project" value="TreeGrafter"/>
</dbReference>
<keyword evidence="8" id="KW-1185">Reference proteome</keyword>
<comment type="caution">
    <text evidence="7">The sequence shown here is derived from an EMBL/GenBank/DDBJ whole genome shotgun (WGS) entry which is preliminary data.</text>
</comment>
<feature type="transmembrane region" description="Helical" evidence="5">
    <location>
        <begin position="99"/>
        <end position="119"/>
    </location>
</feature>
<dbReference type="Pfam" id="PF05462">
    <property type="entry name" value="Dicty_CAR"/>
    <property type="match status" value="1"/>
</dbReference>
<evidence type="ECO:0000259" key="6">
    <source>
        <dbReference type="PROSITE" id="PS50261"/>
    </source>
</evidence>
<evidence type="ECO:0000256" key="4">
    <source>
        <dbReference type="ARBA" id="ARBA00023136"/>
    </source>
</evidence>
<name>A0AAN6WM75_9PEZI</name>
<proteinExistence type="predicted"/>
<evidence type="ECO:0000256" key="2">
    <source>
        <dbReference type="ARBA" id="ARBA00022692"/>
    </source>
</evidence>
<reference evidence="7" key="1">
    <citation type="journal article" date="2023" name="Mol. Phylogenet. Evol.">
        <title>Genome-scale phylogeny and comparative genomics of the fungal order Sordariales.</title>
        <authorList>
            <person name="Hensen N."/>
            <person name="Bonometti L."/>
            <person name="Westerberg I."/>
            <person name="Brannstrom I.O."/>
            <person name="Guillou S."/>
            <person name="Cros-Aarteil S."/>
            <person name="Calhoun S."/>
            <person name="Haridas S."/>
            <person name="Kuo A."/>
            <person name="Mondo S."/>
            <person name="Pangilinan J."/>
            <person name="Riley R."/>
            <person name="LaButti K."/>
            <person name="Andreopoulos B."/>
            <person name="Lipzen A."/>
            <person name="Chen C."/>
            <person name="Yan M."/>
            <person name="Daum C."/>
            <person name="Ng V."/>
            <person name="Clum A."/>
            <person name="Steindorff A."/>
            <person name="Ohm R.A."/>
            <person name="Martin F."/>
            <person name="Silar P."/>
            <person name="Natvig D.O."/>
            <person name="Lalanne C."/>
            <person name="Gautier V."/>
            <person name="Ament-Velasquez S.L."/>
            <person name="Kruys A."/>
            <person name="Hutchinson M.I."/>
            <person name="Powell A.J."/>
            <person name="Barry K."/>
            <person name="Miller A.N."/>
            <person name="Grigoriev I.V."/>
            <person name="Debuchy R."/>
            <person name="Gladieux P."/>
            <person name="Hiltunen Thoren M."/>
            <person name="Johannesson H."/>
        </authorList>
    </citation>
    <scope>NUCLEOTIDE SEQUENCE</scope>
    <source>
        <strain evidence="7">PSN309</strain>
    </source>
</reference>
<feature type="domain" description="G-protein coupled receptors family 2 profile 2" evidence="6">
    <location>
        <begin position="25"/>
        <end position="182"/>
    </location>
</feature>
<evidence type="ECO:0000313" key="7">
    <source>
        <dbReference type="EMBL" id="KAK4184683.1"/>
    </source>
</evidence>
<dbReference type="GO" id="GO:0005886">
    <property type="term" value="C:plasma membrane"/>
    <property type="evidence" value="ECO:0007669"/>
    <property type="project" value="TreeGrafter"/>
</dbReference>
<feature type="transmembrane region" description="Helical" evidence="5">
    <location>
        <begin position="59"/>
        <end position="79"/>
    </location>
</feature>
<dbReference type="AlphaFoldDB" id="A0AAN6WM75"/>
<accession>A0AAN6WM75</accession>
<dbReference type="EMBL" id="MU864478">
    <property type="protein sequence ID" value="KAK4184683.1"/>
    <property type="molecule type" value="Genomic_DNA"/>
</dbReference>
<keyword evidence="3 5" id="KW-1133">Transmembrane helix</keyword>
<gene>
    <name evidence="7" type="ORF">QBC35DRAFT_42010</name>
</gene>
<sequence>MIPLYRVASNETTTRVLTEAQVDLVGLIVRAIGSVSLICSLSVLLTVVILRQLRTVPNFVLTCSSVANIFSSIASIIGPNEISLDPRGYCQAQAFLYQTFRQFECCWFLAMVITVWIAFGKQSEPKNPWRWFCVYAAAFIVLPMAVAAVLLAMDVYGNIGVWCWIERDHHYLSVATFTSPRV</sequence>
<feature type="transmembrane region" description="Helical" evidence="5">
    <location>
        <begin position="131"/>
        <end position="152"/>
    </location>
</feature>
<protein>
    <recommendedName>
        <fullName evidence="6">G-protein coupled receptors family 2 profile 2 domain-containing protein</fullName>
    </recommendedName>
</protein>
<evidence type="ECO:0000256" key="1">
    <source>
        <dbReference type="ARBA" id="ARBA00004141"/>
    </source>
</evidence>
<dbReference type="Gene3D" id="1.20.1070.10">
    <property type="entry name" value="Rhodopsin 7-helix transmembrane proteins"/>
    <property type="match status" value="1"/>
</dbReference>
<feature type="transmembrane region" description="Helical" evidence="5">
    <location>
        <begin position="27"/>
        <end position="50"/>
    </location>
</feature>
<dbReference type="GO" id="GO:0007166">
    <property type="term" value="P:cell surface receptor signaling pathway"/>
    <property type="evidence" value="ECO:0007669"/>
    <property type="project" value="InterPro"/>
</dbReference>
<dbReference type="Proteomes" id="UP001302126">
    <property type="component" value="Unassembled WGS sequence"/>
</dbReference>
<keyword evidence="4 5" id="KW-0472">Membrane</keyword>
<evidence type="ECO:0000256" key="3">
    <source>
        <dbReference type="ARBA" id="ARBA00022989"/>
    </source>
</evidence>
<keyword evidence="2 5" id="KW-0812">Transmembrane</keyword>
<reference evidence="7" key="2">
    <citation type="submission" date="2023-05" db="EMBL/GenBank/DDBJ databases">
        <authorList>
            <consortium name="Lawrence Berkeley National Laboratory"/>
            <person name="Steindorff A."/>
            <person name="Hensen N."/>
            <person name="Bonometti L."/>
            <person name="Westerberg I."/>
            <person name="Brannstrom I.O."/>
            <person name="Guillou S."/>
            <person name="Cros-Aarteil S."/>
            <person name="Calhoun S."/>
            <person name="Haridas S."/>
            <person name="Kuo A."/>
            <person name="Mondo S."/>
            <person name="Pangilinan J."/>
            <person name="Riley R."/>
            <person name="Labutti K."/>
            <person name="Andreopoulos B."/>
            <person name="Lipzen A."/>
            <person name="Chen C."/>
            <person name="Yanf M."/>
            <person name="Daum C."/>
            <person name="Ng V."/>
            <person name="Clum A."/>
            <person name="Ohm R."/>
            <person name="Martin F."/>
            <person name="Silar P."/>
            <person name="Natvig D."/>
            <person name="Lalanne C."/>
            <person name="Gautier V."/>
            <person name="Ament-Velasquez S.L."/>
            <person name="Kruys A."/>
            <person name="Hutchinson M.I."/>
            <person name="Powell A.J."/>
            <person name="Barry K."/>
            <person name="Miller A.N."/>
            <person name="Grigoriev I.V."/>
            <person name="Debuchy R."/>
            <person name="Gladieux P."/>
            <person name="Thoren M.H."/>
            <person name="Johannesson H."/>
        </authorList>
    </citation>
    <scope>NUCLEOTIDE SEQUENCE</scope>
    <source>
        <strain evidence="7">PSN309</strain>
    </source>
</reference>
<dbReference type="InterPro" id="IPR017981">
    <property type="entry name" value="GPCR_2-like_7TM"/>
</dbReference>
<dbReference type="PANTHER" id="PTHR23112:SF0">
    <property type="entry name" value="TRANSMEMBRANE PROTEIN 116"/>
    <property type="match status" value="1"/>
</dbReference>
<evidence type="ECO:0000256" key="5">
    <source>
        <dbReference type="SAM" id="Phobius"/>
    </source>
</evidence>
<dbReference type="PANTHER" id="PTHR23112">
    <property type="entry name" value="G PROTEIN-COUPLED RECEPTOR 157-RELATED"/>
    <property type="match status" value="1"/>
</dbReference>
<dbReference type="GO" id="GO:0004930">
    <property type="term" value="F:G protein-coupled receptor activity"/>
    <property type="evidence" value="ECO:0007669"/>
    <property type="project" value="TreeGrafter"/>
</dbReference>
<evidence type="ECO:0000313" key="8">
    <source>
        <dbReference type="Proteomes" id="UP001302126"/>
    </source>
</evidence>
<dbReference type="SUPFAM" id="SSF81321">
    <property type="entry name" value="Family A G protein-coupled receptor-like"/>
    <property type="match status" value="1"/>
</dbReference>
<organism evidence="7 8">
    <name type="scientific">Podospora australis</name>
    <dbReference type="NCBI Taxonomy" id="1536484"/>
    <lineage>
        <taxon>Eukaryota</taxon>
        <taxon>Fungi</taxon>
        <taxon>Dikarya</taxon>
        <taxon>Ascomycota</taxon>
        <taxon>Pezizomycotina</taxon>
        <taxon>Sordariomycetes</taxon>
        <taxon>Sordariomycetidae</taxon>
        <taxon>Sordariales</taxon>
        <taxon>Podosporaceae</taxon>
        <taxon>Podospora</taxon>
    </lineage>
</organism>
<comment type="subcellular location">
    <subcellularLocation>
        <location evidence="1">Membrane</location>
        <topology evidence="1">Multi-pass membrane protein</topology>
    </subcellularLocation>
</comment>
<dbReference type="PROSITE" id="PS50261">
    <property type="entry name" value="G_PROTEIN_RECEP_F2_4"/>
    <property type="match status" value="1"/>
</dbReference>